<feature type="domain" description="AB hydrolase-1" evidence="1">
    <location>
        <begin position="10"/>
        <end position="243"/>
    </location>
</feature>
<dbReference type="PANTHER" id="PTHR37017:SF11">
    <property type="entry name" value="ESTERASE_LIPASE_THIOESTERASE DOMAIN-CONTAINING PROTEIN"/>
    <property type="match status" value="1"/>
</dbReference>
<reference evidence="2" key="1">
    <citation type="journal article" date="2020" name="Stud. Mycol.">
        <title>101 Dothideomycetes genomes: a test case for predicting lifestyles and emergence of pathogens.</title>
        <authorList>
            <person name="Haridas S."/>
            <person name="Albert R."/>
            <person name="Binder M."/>
            <person name="Bloem J."/>
            <person name="Labutti K."/>
            <person name="Salamov A."/>
            <person name="Andreopoulos B."/>
            <person name="Baker S."/>
            <person name="Barry K."/>
            <person name="Bills G."/>
            <person name="Bluhm B."/>
            <person name="Cannon C."/>
            <person name="Castanera R."/>
            <person name="Culley D."/>
            <person name="Daum C."/>
            <person name="Ezra D."/>
            <person name="Gonzalez J."/>
            <person name="Henrissat B."/>
            <person name="Kuo A."/>
            <person name="Liang C."/>
            <person name="Lipzen A."/>
            <person name="Lutzoni F."/>
            <person name="Magnuson J."/>
            <person name="Mondo S."/>
            <person name="Nolan M."/>
            <person name="Ohm R."/>
            <person name="Pangilinan J."/>
            <person name="Park H.-J."/>
            <person name="Ramirez L."/>
            <person name="Alfaro M."/>
            <person name="Sun H."/>
            <person name="Tritt A."/>
            <person name="Yoshinaga Y."/>
            <person name="Zwiers L.-H."/>
            <person name="Turgeon B."/>
            <person name="Goodwin S."/>
            <person name="Spatafora J."/>
            <person name="Crous P."/>
            <person name="Grigoriev I."/>
        </authorList>
    </citation>
    <scope>NUCLEOTIDE SEQUENCE</scope>
    <source>
        <strain evidence="2">CBS 133067</strain>
    </source>
</reference>
<dbReference type="Pfam" id="PF12697">
    <property type="entry name" value="Abhydrolase_6"/>
    <property type="match status" value="1"/>
</dbReference>
<dbReference type="SUPFAM" id="SSF53474">
    <property type="entry name" value="alpha/beta-Hydrolases"/>
    <property type="match status" value="1"/>
</dbReference>
<dbReference type="PANTHER" id="PTHR37017">
    <property type="entry name" value="AB HYDROLASE-1 DOMAIN-CONTAINING PROTEIN-RELATED"/>
    <property type="match status" value="1"/>
</dbReference>
<protein>
    <submittedName>
        <fullName evidence="2">Alpha/beta-hydrolase</fullName>
    </submittedName>
</protein>
<gene>
    <name evidence="2" type="ORF">NA57DRAFT_73132</name>
</gene>
<evidence type="ECO:0000313" key="2">
    <source>
        <dbReference type="EMBL" id="KAF2101692.1"/>
    </source>
</evidence>
<dbReference type="OrthoDB" id="1263307at2759"/>
<comment type="caution">
    <text evidence="2">The sequence shown here is derived from an EMBL/GenBank/DDBJ whole genome shotgun (WGS) entry which is preliminary data.</text>
</comment>
<dbReference type="InterPro" id="IPR052897">
    <property type="entry name" value="Sec-Metab_Biosynth_Hydrolase"/>
</dbReference>
<keyword evidence="3" id="KW-1185">Reference proteome</keyword>
<organism evidence="2 3">
    <name type="scientific">Rhizodiscina lignyota</name>
    <dbReference type="NCBI Taxonomy" id="1504668"/>
    <lineage>
        <taxon>Eukaryota</taxon>
        <taxon>Fungi</taxon>
        <taxon>Dikarya</taxon>
        <taxon>Ascomycota</taxon>
        <taxon>Pezizomycotina</taxon>
        <taxon>Dothideomycetes</taxon>
        <taxon>Pleosporomycetidae</taxon>
        <taxon>Aulographales</taxon>
        <taxon>Rhizodiscinaceae</taxon>
        <taxon>Rhizodiscina</taxon>
    </lineage>
</organism>
<proteinExistence type="predicted"/>
<dbReference type="InterPro" id="IPR029058">
    <property type="entry name" value="AB_hydrolase_fold"/>
</dbReference>
<dbReference type="AlphaFoldDB" id="A0A9P4IL29"/>
<name>A0A9P4IL29_9PEZI</name>
<dbReference type="Proteomes" id="UP000799772">
    <property type="component" value="Unassembled WGS sequence"/>
</dbReference>
<evidence type="ECO:0000313" key="3">
    <source>
        <dbReference type="Proteomes" id="UP000799772"/>
    </source>
</evidence>
<dbReference type="Gene3D" id="3.40.50.1820">
    <property type="entry name" value="alpha/beta hydrolase"/>
    <property type="match status" value="1"/>
</dbReference>
<accession>A0A9P4IL29</accession>
<dbReference type="InterPro" id="IPR000073">
    <property type="entry name" value="AB_hydrolase_1"/>
</dbReference>
<evidence type="ECO:0000259" key="1">
    <source>
        <dbReference type="Pfam" id="PF12697"/>
    </source>
</evidence>
<dbReference type="EMBL" id="ML978123">
    <property type="protein sequence ID" value="KAF2101692.1"/>
    <property type="molecule type" value="Genomic_DNA"/>
</dbReference>
<sequence>MSSPKPTIAFSPGAWHDPACLQPITSILSSHGYKTHPVSLPSIGCDLRGEPPPQSWDVDVDAIRAALLSHLYQGEDVVLVVHSYSGTVGSEAVRGLTKKDWEGSGVRRGGVVAMVYMCAVVIPLGAWVWQRNGGKPLQAERTIIEGDLSYVRDTEPWFYNECSLELQAEAKKHLRSHAWKAFMSPLTYEAFRHLPSTYLMCENDQAVKIEIQEAIVAANPECWKIERCDGDHSPFLSRPEFTVGVIRKAAGEKL</sequence>